<organism evidence="3 4">
    <name type="scientific">Kitasatospora misakiensis</name>
    <dbReference type="NCBI Taxonomy" id="67330"/>
    <lineage>
        <taxon>Bacteria</taxon>
        <taxon>Bacillati</taxon>
        <taxon>Actinomycetota</taxon>
        <taxon>Actinomycetes</taxon>
        <taxon>Kitasatosporales</taxon>
        <taxon>Streptomycetaceae</taxon>
        <taxon>Kitasatospora</taxon>
    </lineage>
</organism>
<evidence type="ECO:0000256" key="1">
    <source>
        <dbReference type="SAM" id="MobiDB-lite"/>
    </source>
</evidence>
<evidence type="ECO:0000313" key="4">
    <source>
        <dbReference type="Proteomes" id="UP001595975"/>
    </source>
</evidence>
<proteinExistence type="predicted"/>
<feature type="signal peptide" evidence="2">
    <location>
        <begin position="1"/>
        <end position="21"/>
    </location>
</feature>
<accession>A0ABW0X4V8</accession>
<name>A0ABW0X4V8_9ACTN</name>
<feature type="region of interest" description="Disordered" evidence="1">
    <location>
        <begin position="240"/>
        <end position="261"/>
    </location>
</feature>
<dbReference type="Proteomes" id="UP001595975">
    <property type="component" value="Unassembled WGS sequence"/>
</dbReference>
<protein>
    <recommendedName>
        <fullName evidence="5">Lipoprotein</fullName>
    </recommendedName>
</protein>
<comment type="caution">
    <text evidence="3">The sequence shown here is derived from an EMBL/GenBank/DDBJ whole genome shotgun (WGS) entry which is preliminary data.</text>
</comment>
<sequence>MQMTRLAAGAASVVLAVAALAGCAGRPGDGTAATSGPTAPATGAAGELAAAAEVMGRAGNSRIRFGVAAEGLSTTATGYARWNGRPALQYADGKGRITRFVGGALYFSFAAEATGGAGGAEDWSVMLPDENGPTPVHLSTLATERVADPAAELRRAAARGNVTERGTEDVAGAPAKRFHSSVPLVRRSGSAGHGLLDGLADFMPPPGATCTADFWINERHELVRLTLSLASGPDRQDIAAEYSEPGSAPEITVPASATPML</sequence>
<evidence type="ECO:0000313" key="3">
    <source>
        <dbReference type="EMBL" id="MFC5664793.1"/>
    </source>
</evidence>
<dbReference type="Gene3D" id="2.50.20.20">
    <property type="match status" value="1"/>
</dbReference>
<dbReference type="PROSITE" id="PS51257">
    <property type="entry name" value="PROKAR_LIPOPROTEIN"/>
    <property type="match status" value="1"/>
</dbReference>
<dbReference type="EMBL" id="JBHSOF010000020">
    <property type="protein sequence ID" value="MFC5664793.1"/>
    <property type="molecule type" value="Genomic_DNA"/>
</dbReference>
<dbReference type="RefSeq" id="WP_380226475.1">
    <property type="nucleotide sequence ID" value="NZ_JBHSOF010000020.1"/>
</dbReference>
<evidence type="ECO:0000256" key="2">
    <source>
        <dbReference type="SAM" id="SignalP"/>
    </source>
</evidence>
<reference evidence="4" key="1">
    <citation type="journal article" date="2019" name="Int. J. Syst. Evol. Microbiol.">
        <title>The Global Catalogue of Microorganisms (GCM) 10K type strain sequencing project: providing services to taxonomists for standard genome sequencing and annotation.</title>
        <authorList>
            <consortium name="The Broad Institute Genomics Platform"/>
            <consortium name="The Broad Institute Genome Sequencing Center for Infectious Disease"/>
            <person name="Wu L."/>
            <person name="Ma J."/>
        </authorList>
    </citation>
    <scope>NUCLEOTIDE SEQUENCE [LARGE SCALE GENOMIC DNA]</scope>
    <source>
        <strain evidence="4">CGMCC 4.1437</strain>
    </source>
</reference>
<gene>
    <name evidence="3" type="ORF">ACFP3U_17595</name>
</gene>
<evidence type="ECO:0008006" key="5">
    <source>
        <dbReference type="Google" id="ProtNLM"/>
    </source>
</evidence>
<feature type="chain" id="PRO_5046832230" description="Lipoprotein" evidence="2">
    <location>
        <begin position="22"/>
        <end position="261"/>
    </location>
</feature>
<keyword evidence="2" id="KW-0732">Signal</keyword>
<keyword evidence="4" id="KW-1185">Reference proteome</keyword>